<keyword evidence="10" id="KW-0249">Electron transport</keyword>
<comment type="cofactor">
    <cofactor evidence="1">
        <name>FAD</name>
        <dbReference type="ChEBI" id="CHEBI:57692"/>
    </cofactor>
</comment>
<dbReference type="InterPro" id="IPR007266">
    <property type="entry name" value="Ero1"/>
</dbReference>
<comment type="similarity">
    <text evidence="3">Belongs to the EROs family.</text>
</comment>
<keyword evidence="14" id="KW-0325">Glycoprotein</keyword>
<evidence type="ECO:0000256" key="8">
    <source>
        <dbReference type="ARBA" id="ARBA00022824"/>
    </source>
</evidence>
<evidence type="ECO:0000256" key="13">
    <source>
        <dbReference type="ARBA" id="ARBA00023157"/>
    </source>
</evidence>
<evidence type="ECO:0000256" key="6">
    <source>
        <dbReference type="ARBA" id="ARBA00022630"/>
    </source>
</evidence>
<evidence type="ECO:0008006" key="19">
    <source>
        <dbReference type="Google" id="ProtNLM"/>
    </source>
</evidence>
<evidence type="ECO:0000256" key="10">
    <source>
        <dbReference type="ARBA" id="ARBA00022982"/>
    </source>
</evidence>
<evidence type="ECO:0000256" key="9">
    <source>
        <dbReference type="ARBA" id="ARBA00022827"/>
    </source>
</evidence>
<keyword evidence="6" id="KW-0285">Flavoprotein</keyword>
<protein>
    <recommendedName>
        <fullName evidence="19">Endoplasmic reticulum oxidoreductin-1</fullName>
    </recommendedName>
</protein>
<evidence type="ECO:0000256" key="1">
    <source>
        <dbReference type="ARBA" id="ARBA00001974"/>
    </source>
</evidence>
<keyword evidence="18" id="KW-1185">Reference proteome</keyword>
<dbReference type="Proteomes" id="UP001489004">
    <property type="component" value="Unassembled WGS sequence"/>
</dbReference>
<evidence type="ECO:0000256" key="14">
    <source>
        <dbReference type="ARBA" id="ARBA00023180"/>
    </source>
</evidence>
<evidence type="ECO:0000256" key="3">
    <source>
        <dbReference type="ARBA" id="ARBA00008277"/>
    </source>
</evidence>
<evidence type="ECO:0000256" key="7">
    <source>
        <dbReference type="ARBA" id="ARBA00022729"/>
    </source>
</evidence>
<comment type="subcellular location">
    <subcellularLocation>
        <location evidence="2">Endoplasmic reticulum membrane</location>
        <topology evidence="2">Peripheral membrane protein</topology>
        <orientation evidence="2">Lumenal side</orientation>
    </subcellularLocation>
</comment>
<evidence type="ECO:0000313" key="18">
    <source>
        <dbReference type="Proteomes" id="UP001489004"/>
    </source>
</evidence>
<sequence>MARVLYLGLALLALATAVSVHQGRLDLDVTAHGCWQYATSTWLDWKPSQPNASCARDQGVPQAADPLYVHAADSSCSCKTANAESELGVGVCQLSGTVTDCCCDYGSVEKVNRDSLNPVLSQLVKLPFFRYFKVNLFCECPFWPDDGMCMLRDCSVCECEEAEIPKLWREQDKRACDDSAMAEAESVVNRTLDPHTREQLIAIPGWRGLNNPWMPEDDKDLDFSYINLLQNPERYTGYKGEHAHRIWELIYSQSCFQDINAPDTCAEKRIFYRLISGVHASISAHIANDFLLDEAAGLWGPSLEQFEARLGNLEVRDRVENLYFAYLFVLRAVMKAGPLLERADYNTGEPVLDAETVALMQQLAASPALKQACPVPFDEGRLWKSEDSAELKKQLQGHFHNITQVMDCVGCEKCKLWGKLQMLGIATSLKVLFSSDDCTGLPTNEPRLTLERNEVIALINLLERLSQSIEVVRKMSLQLDDNLSKHPEGLGAITEVTHQGLQQYL</sequence>
<gene>
    <name evidence="17" type="ORF">WJX72_011392</name>
</gene>
<keyword evidence="7 16" id="KW-0732">Signal</keyword>
<dbReference type="AlphaFoldDB" id="A0AAW1PNR3"/>
<accession>A0AAW1PNR3</accession>
<evidence type="ECO:0000313" key="17">
    <source>
        <dbReference type="EMBL" id="KAK9810482.1"/>
    </source>
</evidence>
<dbReference type="SUPFAM" id="SSF110019">
    <property type="entry name" value="ERO1-like"/>
    <property type="match status" value="1"/>
</dbReference>
<dbReference type="GO" id="GO:0071949">
    <property type="term" value="F:FAD binding"/>
    <property type="evidence" value="ECO:0007669"/>
    <property type="project" value="InterPro"/>
</dbReference>
<evidence type="ECO:0000256" key="12">
    <source>
        <dbReference type="ARBA" id="ARBA00023136"/>
    </source>
</evidence>
<proteinExistence type="inferred from homology"/>
<dbReference type="Pfam" id="PF04137">
    <property type="entry name" value="ERO1"/>
    <property type="match status" value="1"/>
</dbReference>
<evidence type="ECO:0000256" key="16">
    <source>
        <dbReference type="SAM" id="SignalP"/>
    </source>
</evidence>
<keyword evidence="13" id="KW-1015">Disulfide bond</keyword>
<comment type="caution">
    <text evidence="17">The sequence shown here is derived from an EMBL/GenBank/DDBJ whole genome shotgun (WGS) entry which is preliminary data.</text>
</comment>
<dbReference type="GO" id="GO:0015035">
    <property type="term" value="F:protein-disulfide reductase activity"/>
    <property type="evidence" value="ECO:0007669"/>
    <property type="project" value="InterPro"/>
</dbReference>
<dbReference type="GO" id="GO:0034975">
    <property type="term" value="P:protein folding in endoplasmic reticulum"/>
    <property type="evidence" value="ECO:0007669"/>
    <property type="project" value="InterPro"/>
</dbReference>
<dbReference type="InterPro" id="IPR037192">
    <property type="entry name" value="ERO1-like_sf"/>
</dbReference>
<organism evidence="17 18">
    <name type="scientific">[Myrmecia] bisecta</name>
    <dbReference type="NCBI Taxonomy" id="41462"/>
    <lineage>
        <taxon>Eukaryota</taxon>
        <taxon>Viridiplantae</taxon>
        <taxon>Chlorophyta</taxon>
        <taxon>core chlorophytes</taxon>
        <taxon>Trebouxiophyceae</taxon>
        <taxon>Trebouxiales</taxon>
        <taxon>Trebouxiaceae</taxon>
        <taxon>Myrmecia</taxon>
    </lineage>
</organism>
<evidence type="ECO:0000256" key="11">
    <source>
        <dbReference type="ARBA" id="ARBA00023002"/>
    </source>
</evidence>
<keyword evidence="5" id="KW-0813">Transport</keyword>
<name>A0AAW1PNR3_9CHLO</name>
<keyword evidence="8" id="KW-0256">Endoplasmic reticulum</keyword>
<dbReference type="EMBL" id="JALJOR010000010">
    <property type="protein sequence ID" value="KAK9810482.1"/>
    <property type="molecule type" value="Genomic_DNA"/>
</dbReference>
<keyword evidence="9" id="KW-0274">FAD</keyword>
<dbReference type="GO" id="GO:0005789">
    <property type="term" value="C:endoplasmic reticulum membrane"/>
    <property type="evidence" value="ECO:0007669"/>
    <property type="project" value="UniProtKB-SubCell"/>
</dbReference>
<reference evidence="17 18" key="1">
    <citation type="journal article" date="2024" name="Nat. Commun.">
        <title>Phylogenomics reveals the evolutionary origins of lichenization in chlorophyte algae.</title>
        <authorList>
            <person name="Puginier C."/>
            <person name="Libourel C."/>
            <person name="Otte J."/>
            <person name="Skaloud P."/>
            <person name="Haon M."/>
            <person name="Grisel S."/>
            <person name="Petersen M."/>
            <person name="Berrin J.G."/>
            <person name="Delaux P.M."/>
            <person name="Dal Grande F."/>
            <person name="Keller J."/>
        </authorList>
    </citation>
    <scope>NUCLEOTIDE SEQUENCE [LARGE SCALE GENOMIC DNA]</scope>
    <source>
        <strain evidence="17 18">SAG 2043</strain>
    </source>
</reference>
<keyword evidence="15" id="KW-0676">Redox-active center</keyword>
<dbReference type="PANTHER" id="PTHR12613">
    <property type="entry name" value="ERO1-RELATED"/>
    <property type="match status" value="1"/>
</dbReference>
<keyword evidence="12" id="KW-0472">Membrane</keyword>
<evidence type="ECO:0000256" key="15">
    <source>
        <dbReference type="ARBA" id="ARBA00023284"/>
    </source>
</evidence>
<comment type="subunit">
    <text evidence="4">May function both as a monomer and a homodimer.</text>
</comment>
<dbReference type="GO" id="GO:0016972">
    <property type="term" value="F:thiol oxidase activity"/>
    <property type="evidence" value="ECO:0007669"/>
    <property type="project" value="InterPro"/>
</dbReference>
<evidence type="ECO:0000256" key="2">
    <source>
        <dbReference type="ARBA" id="ARBA00004367"/>
    </source>
</evidence>
<evidence type="ECO:0000256" key="5">
    <source>
        <dbReference type="ARBA" id="ARBA00022448"/>
    </source>
</evidence>
<feature type="signal peptide" evidence="16">
    <location>
        <begin position="1"/>
        <end position="17"/>
    </location>
</feature>
<feature type="chain" id="PRO_5043811001" description="Endoplasmic reticulum oxidoreductin-1" evidence="16">
    <location>
        <begin position="18"/>
        <end position="505"/>
    </location>
</feature>
<evidence type="ECO:0000256" key="4">
    <source>
        <dbReference type="ARBA" id="ARBA00011802"/>
    </source>
</evidence>
<keyword evidence="11" id="KW-0560">Oxidoreductase</keyword>
<dbReference type="PANTHER" id="PTHR12613:SF0">
    <property type="entry name" value="ERO1-LIKE PROTEIN"/>
    <property type="match status" value="1"/>
</dbReference>